<dbReference type="OMA" id="HQVIRYS"/>
<dbReference type="InParanoid" id="A0A151ZB64"/>
<accession>A0A151ZB64</accession>
<keyword evidence="2 4" id="KW-0863">Zinc-finger</keyword>
<evidence type="ECO:0000256" key="3">
    <source>
        <dbReference type="ARBA" id="ARBA00022833"/>
    </source>
</evidence>
<dbReference type="GO" id="GO:0005634">
    <property type="term" value="C:nucleus"/>
    <property type="evidence" value="ECO:0007669"/>
    <property type="project" value="TreeGrafter"/>
</dbReference>
<feature type="domain" description="MYND-type" evidence="6">
    <location>
        <begin position="138"/>
        <end position="175"/>
    </location>
</feature>
<dbReference type="PANTHER" id="PTHR12298:SF4">
    <property type="entry name" value="PROGRAMMED CELL DEATH PROTEIN 2"/>
    <property type="match status" value="1"/>
</dbReference>
<evidence type="ECO:0000256" key="2">
    <source>
        <dbReference type="ARBA" id="ARBA00022771"/>
    </source>
</evidence>
<evidence type="ECO:0000256" key="5">
    <source>
        <dbReference type="SAM" id="MobiDB-lite"/>
    </source>
</evidence>
<evidence type="ECO:0000259" key="6">
    <source>
        <dbReference type="PROSITE" id="PS50865"/>
    </source>
</evidence>
<evidence type="ECO:0000256" key="4">
    <source>
        <dbReference type="PROSITE-ProRule" id="PRU00134"/>
    </source>
</evidence>
<dbReference type="GO" id="GO:0008270">
    <property type="term" value="F:zinc ion binding"/>
    <property type="evidence" value="ECO:0007669"/>
    <property type="project" value="UniProtKB-KW"/>
</dbReference>
<evidence type="ECO:0000313" key="8">
    <source>
        <dbReference type="Proteomes" id="UP000076078"/>
    </source>
</evidence>
<dbReference type="OrthoDB" id="443682at2759"/>
<feature type="region of interest" description="Disordered" evidence="5">
    <location>
        <begin position="215"/>
        <end position="253"/>
    </location>
</feature>
<dbReference type="PANTHER" id="PTHR12298">
    <property type="entry name" value="PCDC2 PROGRAMMED CELL DEATH PROTEIN 2 -RELATED"/>
    <property type="match status" value="1"/>
</dbReference>
<comment type="caution">
    <text evidence="7">The sequence shown here is derived from an EMBL/GenBank/DDBJ whole genome shotgun (WGS) entry which is preliminary data.</text>
</comment>
<dbReference type="Pfam" id="PF01753">
    <property type="entry name" value="zf-MYND"/>
    <property type="match status" value="1"/>
</dbReference>
<name>A0A151ZB64_TIELA</name>
<dbReference type="PROSITE" id="PS01360">
    <property type="entry name" value="ZF_MYND_1"/>
    <property type="match status" value="1"/>
</dbReference>
<dbReference type="GO" id="GO:0005737">
    <property type="term" value="C:cytoplasm"/>
    <property type="evidence" value="ECO:0007669"/>
    <property type="project" value="InterPro"/>
</dbReference>
<dbReference type="AlphaFoldDB" id="A0A151ZB64"/>
<sequence length="413" mass="47671">MSSTKLTIHIGFCEEPIDSKQLTSDYFPSKIGGKPAWLDLGHIPKRDDLRCKRCSKQMSFLLQLYAPLSEGDLENSENCYHRVIYVFCCQDGICSEYVVLRSQLPKKNDYYSETADEDKFNDDYKVEDKYLSKRTLLCEFCGSGSTAKCSGCQKYSYCCREHQQEDWALGHQYECRLLRSSNNSTTTTATTDAAFKKKKSVFHFKEFEIINEPEDITVLPPVDPNNNGQEIDSDDDEDDDDEETTTTEGTSKDLIVTSQNQIINEDIEQDVQDFLEATGQSEFQLNDDEYLKKDKTLLHFKKSIASAHDQILRYSRDEKYPILWVSDEHKPTSEDIPNCESCGSKRKFEFQILPQLLYFLGVDTVNYDSGRVNENDIDFGILSVYTCEKSCNYSKDPTKGFIREYIWKQDFTK</sequence>
<proteinExistence type="predicted"/>
<dbReference type="InterPro" id="IPR007320">
    <property type="entry name" value="PDCD2_C"/>
</dbReference>
<dbReference type="Pfam" id="PF04194">
    <property type="entry name" value="PDCD2_C"/>
    <property type="match status" value="1"/>
</dbReference>
<protein>
    <recommendedName>
        <fullName evidence="6">MYND-type domain-containing protein</fullName>
    </recommendedName>
</protein>
<dbReference type="SUPFAM" id="SSF144232">
    <property type="entry name" value="HIT/MYND zinc finger-like"/>
    <property type="match status" value="1"/>
</dbReference>
<dbReference type="STRING" id="361077.A0A151ZB64"/>
<gene>
    <name evidence="7" type="ORF">DLAC_08087</name>
</gene>
<reference evidence="7 8" key="1">
    <citation type="submission" date="2015-12" db="EMBL/GenBank/DDBJ databases">
        <title>Dictyostelia acquired genes for synthesis and detection of signals that induce cell-type specialization by lateral gene transfer from prokaryotes.</title>
        <authorList>
            <person name="Gloeckner G."/>
            <person name="Schaap P."/>
        </authorList>
    </citation>
    <scope>NUCLEOTIDE SEQUENCE [LARGE SCALE GENOMIC DNA]</scope>
    <source>
        <strain evidence="7 8">TK</strain>
    </source>
</reference>
<keyword evidence="8" id="KW-1185">Reference proteome</keyword>
<organism evidence="7 8">
    <name type="scientific">Tieghemostelium lacteum</name>
    <name type="common">Slime mold</name>
    <name type="synonym">Dictyostelium lacteum</name>
    <dbReference type="NCBI Taxonomy" id="361077"/>
    <lineage>
        <taxon>Eukaryota</taxon>
        <taxon>Amoebozoa</taxon>
        <taxon>Evosea</taxon>
        <taxon>Eumycetozoa</taxon>
        <taxon>Dictyostelia</taxon>
        <taxon>Dictyosteliales</taxon>
        <taxon>Raperosteliaceae</taxon>
        <taxon>Tieghemostelium</taxon>
    </lineage>
</organism>
<dbReference type="PROSITE" id="PS50865">
    <property type="entry name" value="ZF_MYND_2"/>
    <property type="match status" value="1"/>
</dbReference>
<dbReference type="EMBL" id="LODT01000035">
    <property type="protein sequence ID" value="KYQ91176.1"/>
    <property type="molecule type" value="Genomic_DNA"/>
</dbReference>
<evidence type="ECO:0000256" key="1">
    <source>
        <dbReference type="ARBA" id="ARBA00022723"/>
    </source>
</evidence>
<keyword evidence="1" id="KW-0479">Metal-binding</keyword>
<dbReference type="Proteomes" id="UP000076078">
    <property type="component" value="Unassembled WGS sequence"/>
</dbReference>
<evidence type="ECO:0000313" key="7">
    <source>
        <dbReference type="EMBL" id="KYQ91176.1"/>
    </source>
</evidence>
<dbReference type="Gene3D" id="6.10.140.2220">
    <property type="match status" value="1"/>
</dbReference>
<dbReference type="InterPro" id="IPR002893">
    <property type="entry name" value="Znf_MYND"/>
</dbReference>
<dbReference type="FunCoup" id="A0A151ZB64">
    <property type="interactions" value="622"/>
</dbReference>
<keyword evidence="3" id="KW-0862">Zinc</keyword>
<feature type="compositionally biased region" description="Acidic residues" evidence="5">
    <location>
        <begin position="231"/>
        <end position="245"/>
    </location>
</feature>